<dbReference type="PANTHER" id="PTHR23119:SF50">
    <property type="entry name" value="PDZ DOMAIN-CONTAINING PROTEIN"/>
    <property type="match status" value="1"/>
</dbReference>
<proteinExistence type="predicted"/>
<evidence type="ECO:0000313" key="4">
    <source>
        <dbReference type="Proteomes" id="UP000504618"/>
    </source>
</evidence>
<keyword evidence="2" id="KW-0677">Repeat</keyword>
<dbReference type="Pfam" id="PF23598">
    <property type="entry name" value="LRR_14"/>
    <property type="match status" value="1"/>
</dbReference>
<accession>A0A6J1R6T1</accession>
<dbReference type="InterPro" id="IPR003591">
    <property type="entry name" value="Leu-rich_rpt_typical-subtyp"/>
</dbReference>
<dbReference type="RefSeq" id="XP_024888540.1">
    <property type="nucleotide sequence ID" value="XM_025032772.1"/>
</dbReference>
<feature type="domain" description="Disease resistance R13L4/SHOC-2-like LRR" evidence="3">
    <location>
        <begin position="36"/>
        <end position="104"/>
    </location>
</feature>
<keyword evidence="1" id="KW-0433">Leucine-rich repeat</keyword>
<sequence length="116" mass="13069">MAIQAAVETVEMLDSSCLQHTHYAHKRSAYAVSSLCVHTLPANFGRLSALRTLELRENNMMTLPKSMSRLVNLQRLDIGNNDFTELPEVVGDLINLTELWIHGNDIRRVPANVEQL</sequence>
<dbReference type="OrthoDB" id="2021138at2759"/>
<dbReference type="GO" id="GO:0005912">
    <property type="term" value="C:adherens junction"/>
    <property type="evidence" value="ECO:0007669"/>
    <property type="project" value="TreeGrafter"/>
</dbReference>
<dbReference type="GO" id="GO:0019901">
    <property type="term" value="F:protein kinase binding"/>
    <property type="evidence" value="ECO:0007669"/>
    <property type="project" value="TreeGrafter"/>
</dbReference>
<organism evidence="4 5">
    <name type="scientific">Temnothorax curvispinosus</name>
    <dbReference type="NCBI Taxonomy" id="300111"/>
    <lineage>
        <taxon>Eukaryota</taxon>
        <taxon>Metazoa</taxon>
        <taxon>Ecdysozoa</taxon>
        <taxon>Arthropoda</taxon>
        <taxon>Hexapoda</taxon>
        <taxon>Insecta</taxon>
        <taxon>Pterygota</taxon>
        <taxon>Neoptera</taxon>
        <taxon>Endopterygota</taxon>
        <taxon>Hymenoptera</taxon>
        <taxon>Apocrita</taxon>
        <taxon>Aculeata</taxon>
        <taxon>Formicoidea</taxon>
        <taxon>Formicidae</taxon>
        <taxon>Myrmicinae</taxon>
        <taxon>Temnothorax</taxon>
    </lineage>
</organism>
<dbReference type="GeneID" id="112465290"/>
<dbReference type="PANTHER" id="PTHR23119">
    <property type="entry name" value="DISCS LARGE"/>
    <property type="match status" value="1"/>
</dbReference>
<dbReference type="GO" id="GO:0098887">
    <property type="term" value="P:neurotransmitter receptor transport, endosome to postsynaptic membrane"/>
    <property type="evidence" value="ECO:0007669"/>
    <property type="project" value="TreeGrafter"/>
</dbReference>
<dbReference type="GO" id="GO:0014069">
    <property type="term" value="C:postsynaptic density"/>
    <property type="evidence" value="ECO:0007669"/>
    <property type="project" value="TreeGrafter"/>
</dbReference>
<gene>
    <name evidence="5" type="primary">LOC112465290</name>
</gene>
<protein>
    <submittedName>
        <fullName evidence="5">Protein lap1-like</fullName>
    </submittedName>
</protein>
<evidence type="ECO:0000256" key="2">
    <source>
        <dbReference type="ARBA" id="ARBA00022737"/>
    </source>
</evidence>
<dbReference type="Proteomes" id="UP000504618">
    <property type="component" value="Unplaced"/>
</dbReference>
<dbReference type="Gene3D" id="3.80.10.10">
    <property type="entry name" value="Ribonuclease Inhibitor"/>
    <property type="match status" value="1"/>
</dbReference>
<dbReference type="InterPro" id="IPR055414">
    <property type="entry name" value="LRR_R13L4/SHOC2-like"/>
</dbReference>
<name>A0A6J1R6T1_9HYME</name>
<dbReference type="AlphaFoldDB" id="A0A6J1R6T1"/>
<dbReference type="GO" id="GO:0043113">
    <property type="term" value="P:receptor clustering"/>
    <property type="evidence" value="ECO:0007669"/>
    <property type="project" value="TreeGrafter"/>
</dbReference>
<evidence type="ECO:0000313" key="5">
    <source>
        <dbReference type="RefSeq" id="XP_024888540.1"/>
    </source>
</evidence>
<dbReference type="GO" id="GO:0016323">
    <property type="term" value="C:basolateral plasma membrane"/>
    <property type="evidence" value="ECO:0007669"/>
    <property type="project" value="TreeGrafter"/>
</dbReference>
<dbReference type="SUPFAM" id="SSF52058">
    <property type="entry name" value="L domain-like"/>
    <property type="match status" value="1"/>
</dbReference>
<dbReference type="GO" id="GO:0045211">
    <property type="term" value="C:postsynaptic membrane"/>
    <property type="evidence" value="ECO:0007669"/>
    <property type="project" value="TreeGrafter"/>
</dbReference>
<dbReference type="GO" id="GO:0098609">
    <property type="term" value="P:cell-cell adhesion"/>
    <property type="evidence" value="ECO:0007669"/>
    <property type="project" value="TreeGrafter"/>
</dbReference>
<dbReference type="GO" id="GO:0045197">
    <property type="term" value="P:establishment or maintenance of epithelial cell apical/basal polarity"/>
    <property type="evidence" value="ECO:0007669"/>
    <property type="project" value="TreeGrafter"/>
</dbReference>
<dbReference type="InterPro" id="IPR050614">
    <property type="entry name" value="Synaptic_Scaffolding_LAP-MAGUK"/>
</dbReference>
<dbReference type="GO" id="GO:0098968">
    <property type="term" value="P:neurotransmitter receptor transport postsynaptic membrane to endosome"/>
    <property type="evidence" value="ECO:0007669"/>
    <property type="project" value="TreeGrafter"/>
</dbReference>
<dbReference type="SMART" id="SM00369">
    <property type="entry name" value="LRR_TYP"/>
    <property type="match status" value="3"/>
</dbReference>
<reference evidence="5" key="1">
    <citation type="submission" date="2025-08" db="UniProtKB">
        <authorList>
            <consortium name="RefSeq"/>
        </authorList>
    </citation>
    <scope>IDENTIFICATION</scope>
    <source>
        <tissue evidence="5">Whole body</tissue>
    </source>
</reference>
<dbReference type="InterPro" id="IPR032675">
    <property type="entry name" value="LRR_dom_sf"/>
</dbReference>
<evidence type="ECO:0000256" key="1">
    <source>
        <dbReference type="ARBA" id="ARBA00022614"/>
    </source>
</evidence>
<evidence type="ECO:0000259" key="3">
    <source>
        <dbReference type="Pfam" id="PF23598"/>
    </source>
</evidence>
<keyword evidence="4" id="KW-1185">Reference proteome</keyword>